<dbReference type="InterPro" id="IPR035900">
    <property type="entry name" value="Colicin_E_sf"/>
</dbReference>
<reference evidence="1 2" key="1">
    <citation type="submission" date="2020-09" db="EMBL/GenBank/DDBJ databases">
        <title>Eikenella S3660 sp. nov., isolated from a throat swab.</title>
        <authorList>
            <person name="Buhl M."/>
        </authorList>
    </citation>
    <scope>NUCLEOTIDE SEQUENCE [LARGE SCALE GENOMIC DNA]</scope>
    <source>
        <strain evidence="1 2">S3360</strain>
    </source>
</reference>
<dbReference type="Proteomes" id="UP000768471">
    <property type="component" value="Unassembled WGS sequence"/>
</dbReference>
<dbReference type="SUPFAM" id="SSF47345">
    <property type="entry name" value="Colicin E immunity proteins"/>
    <property type="match status" value="1"/>
</dbReference>
<gene>
    <name evidence="1" type="ORF">H9Q10_09225</name>
</gene>
<dbReference type="EMBL" id="JACSGR010000006">
    <property type="protein sequence ID" value="MBH5329847.1"/>
    <property type="molecule type" value="Genomic_DNA"/>
</dbReference>
<keyword evidence="2" id="KW-1185">Reference proteome</keyword>
<name>A0ABS0NC60_9NEIS</name>
<dbReference type="Gene3D" id="1.10.1200.20">
    <property type="entry name" value="Colicin E immunity protein"/>
    <property type="match status" value="1"/>
</dbReference>
<proteinExistence type="predicted"/>
<sequence>MTRRELICLGERIMAAEDDEALLEELMAQFDRHVPHPEGSGLFFYPEGWNARHGSLADYAPTAEEVVDACLAYRPICL</sequence>
<protein>
    <submittedName>
        <fullName evidence="1">Colicin immunity protein</fullName>
    </submittedName>
</protein>
<comment type="caution">
    <text evidence="1">The sequence shown here is derived from an EMBL/GenBank/DDBJ whole genome shotgun (WGS) entry which is preliminary data.</text>
</comment>
<evidence type="ECO:0000313" key="1">
    <source>
        <dbReference type="EMBL" id="MBH5329847.1"/>
    </source>
</evidence>
<organism evidence="1 2">
    <name type="scientific">Eikenella glucosivorans</name>
    <dbReference type="NCBI Taxonomy" id="2766967"/>
    <lineage>
        <taxon>Bacteria</taxon>
        <taxon>Pseudomonadati</taxon>
        <taxon>Pseudomonadota</taxon>
        <taxon>Betaproteobacteria</taxon>
        <taxon>Neisseriales</taxon>
        <taxon>Neisseriaceae</taxon>
        <taxon>Eikenella</taxon>
    </lineage>
</organism>
<evidence type="ECO:0000313" key="2">
    <source>
        <dbReference type="Proteomes" id="UP000768471"/>
    </source>
</evidence>
<dbReference type="RefSeq" id="WP_197903669.1">
    <property type="nucleotide sequence ID" value="NZ_JACSGR010000006.1"/>
</dbReference>
<accession>A0ABS0NC60</accession>